<dbReference type="SUPFAM" id="SSF52540">
    <property type="entry name" value="P-loop containing nucleoside triphosphate hydrolases"/>
    <property type="match status" value="1"/>
</dbReference>
<dbReference type="SMART" id="SM00487">
    <property type="entry name" value="DEXDc"/>
    <property type="match status" value="1"/>
</dbReference>
<dbReference type="InterPro" id="IPR027417">
    <property type="entry name" value="P-loop_NTPase"/>
</dbReference>
<dbReference type="AlphaFoldDB" id="A0A8H3J460"/>
<dbReference type="EMBL" id="CAJPDS010000152">
    <property type="protein sequence ID" value="CAF9940363.1"/>
    <property type="molecule type" value="Genomic_DNA"/>
</dbReference>
<evidence type="ECO:0000256" key="4">
    <source>
        <dbReference type="ARBA" id="ARBA00022840"/>
    </source>
</evidence>
<name>A0A8H3J460_9LECA</name>
<dbReference type="InterPro" id="IPR001650">
    <property type="entry name" value="Helicase_C-like"/>
</dbReference>
<evidence type="ECO:0000256" key="5">
    <source>
        <dbReference type="SAM" id="MobiDB-lite"/>
    </source>
</evidence>
<evidence type="ECO:0000313" key="8">
    <source>
        <dbReference type="Proteomes" id="UP000664521"/>
    </source>
</evidence>
<keyword evidence="1" id="KW-0547">Nucleotide-binding</keyword>
<dbReference type="Pfam" id="PF00271">
    <property type="entry name" value="Helicase_C"/>
    <property type="match status" value="1"/>
</dbReference>
<feature type="domain" description="Helicase ATP-binding" evidence="6">
    <location>
        <begin position="1"/>
        <end position="162"/>
    </location>
</feature>
<dbReference type="GO" id="GO:0016787">
    <property type="term" value="F:hydrolase activity"/>
    <property type="evidence" value="ECO:0007669"/>
    <property type="project" value="UniProtKB-KW"/>
</dbReference>
<dbReference type="GO" id="GO:0004386">
    <property type="term" value="F:helicase activity"/>
    <property type="evidence" value="ECO:0007669"/>
    <property type="project" value="UniProtKB-KW"/>
</dbReference>
<accession>A0A8H3J460</accession>
<dbReference type="FunFam" id="3.40.50.300:FF:001039">
    <property type="entry name" value="ATP-dependent RNA helicase DDX60"/>
    <property type="match status" value="1"/>
</dbReference>
<evidence type="ECO:0000313" key="7">
    <source>
        <dbReference type="EMBL" id="CAF9940363.1"/>
    </source>
</evidence>
<protein>
    <recommendedName>
        <fullName evidence="6">Helicase ATP-binding domain-containing protein</fullName>
    </recommendedName>
</protein>
<dbReference type="Proteomes" id="UP000664521">
    <property type="component" value="Unassembled WGS sequence"/>
</dbReference>
<dbReference type="Pfam" id="PF26076">
    <property type="entry name" value="WHD_DDX60"/>
    <property type="match status" value="1"/>
</dbReference>
<dbReference type="OrthoDB" id="2320933at2759"/>
<organism evidence="7 8">
    <name type="scientific">Heterodermia speciosa</name>
    <dbReference type="NCBI Taxonomy" id="116794"/>
    <lineage>
        <taxon>Eukaryota</taxon>
        <taxon>Fungi</taxon>
        <taxon>Dikarya</taxon>
        <taxon>Ascomycota</taxon>
        <taxon>Pezizomycotina</taxon>
        <taxon>Lecanoromycetes</taxon>
        <taxon>OSLEUM clade</taxon>
        <taxon>Lecanoromycetidae</taxon>
        <taxon>Caliciales</taxon>
        <taxon>Physciaceae</taxon>
        <taxon>Heterodermia</taxon>
    </lineage>
</organism>
<keyword evidence="4" id="KW-0067">ATP-binding</keyword>
<proteinExistence type="predicted"/>
<evidence type="ECO:0000259" key="6">
    <source>
        <dbReference type="PROSITE" id="PS51192"/>
    </source>
</evidence>
<dbReference type="InterPro" id="IPR052431">
    <property type="entry name" value="SKI2_subfamily_helicases"/>
</dbReference>
<dbReference type="PANTHER" id="PTHR44533">
    <property type="entry name" value="DEAD/H RNA HELICASE, PUTATIVE-RELATED"/>
    <property type="match status" value="1"/>
</dbReference>
<dbReference type="Gene3D" id="3.40.50.300">
    <property type="entry name" value="P-loop containing nucleotide triphosphate hydrolases"/>
    <property type="match status" value="2"/>
</dbReference>
<reference evidence="7" key="1">
    <citation type="submission" date="2021-03" db="EMBL/GenBank/DDBJ databases">
        <authorList>
            <person name="Tagirdzhanova G."/>
        </authorList>
    </citation>
    <scope>NUCLEOTIDE SEQUENCE</scope>
</reference>
<dbReference type="PANTHER" id="PTHR44533:SF4">
    <property type="entry name" value="DEAD_H RNA HELICASE, PUTATIVE-RELATED"/>
    <property type="match status" value="1"/>
</dbReference>
<dbReference type="GO" id="GO:0005737">
    <property type="term" value="C:cytoplasm"/>
    <property type="evidence" value="ECO:0007669"/>
    <property type="project" value="TreeGrafter"/>
</dbReference>
<sequence>MPPTSAGKTFISFYAMEKVLKADDDGVLVYVAPTTAIVNQIAAEIHGRFSKNYKHAGRSVWAIYTRDYRINNPTGCQILVTVPHMLQSMLLTPMHAGKNNSWSTRIKRIIFDEIHSIGQGKDGVIWEQLLLQAPCPVIALSATVGNPRELSDWLSLTEMANANELVTVQHHHRYSHLRSFVYVPPKVFCFSGLPALPGIYTPGLDGSNAFAFVHPVASLISREKGMPNDLSLEARDCLRLWQTMSRYATEKHSLPQSLHPETILPLLVKKIDVINWEAELREVLRQWMVDDSSPFDLVSRDLGSNLQHMVARDAMNTKHSCGKDCDHREVDTGSLFSTILPVLVDLHAKDALPCLVFNYDRIMCETLAHFTIDELCSKENAWKASKSSWQKKMADFDQYQKELEIARARAAKAPRKEPKKKKKRGEDEDDDEKVSKAERAREQANADVSVWAGFNPDAPIDGFHFADITKLAMSELAEMQSELRVCRVPEWIVHGLERGVGVHHSGMHRRYLQIVEILFRRGFLRVVLATGTLALGINMPCKTVVFAGDSMSLTALNFRQAAGRAGRRGFDLLGNVVFVGMQLAKVFRLLSSRLTDLTTQYPISTSLILRLAVLLHESNNSSFAVQTINSIFSRPHLYLGLPESGTTVRHHLRFSIEYLRRQLLLDTNGAPINFASFISPLSYTGNSVWAFHALLSKGYFHTLCKDIEINPERVLATLMLVLSHIFERQSCKRSDIEFIDDDIKRSSSVVFLPPLPEAAKDALSAHNAETLSVFKAHAKTYINQYLDDEDNKLPLTKYNIGSEVVLDIPASARGPPPVVRSAFVALSGHGDEFSTISELCDTVRSGVFLEEAIVPYLPIYREESDPPLNAYLLDFCKHGDIRTIEHANKIQASEIWSRLKGMLDLCRIRILYHDTNILQDFSTILHTIVSCLTDLTKSVPLFNTDNLGIQRERDSPKAERNEKAFVKQAETDTGKYTQDTSVYCTANAKNTNVNDDNEEDWHHNAMNDKDLLRVLRAFVKLRGEFEVKLRKIAD</sequence>
<dbReference type="PROSITE" id="PS51192">
    <property type="entry name" value="HELICASE_ATP_BIND_1"/>
    <property type="match status" value="1"/>
</dbReference>
<evidence type="ECO:0000256" key="1">
    <source>
        <dbReference type="ARBA" id="ARBA00022741"/>
    </source>
</evidence>
<keyword evidence="3" id="KW-0347">Helicase</keyword>
<gene>
    <name evidence="7" type="ORF">HETSPECPRED_002394</name>
</gene>
<keyword evidence="8" id="KW-1185">Reference proteome</keyword>
<comment type="caution">
    <text evidence="7">The sequence shown here is derived from an EMBL/GenBank/DDBJ whole genome shotgun (WGS) entry which is preliminary data.</text>
</comment>
<evidence type="ECO:0000256" key="3">
    <source>
        <dbReference type="ARBA" id="ARBA00022806"/>
    </source>
</evidence>
<dbReference type="GO" id="GO:0003676">
    <property type="term" value="F:nucleic acid binding"/>
    <property type="evidence" value="ECO:0007669"/>
    <property type="project" value="InterPro"/>
</dbReference>
<dbReference type="SMART" id="SM00490">
    <property type="entry name" value="HELICc"/>
    <property type="match status" value="1"/>
</dbReference>
<evidence type="ECO:0000256" key="2">
    <source>
        <dbReference type="ARBA" id="ARBA00022801"/>
    </source>
</evidence>
<feature type="region of interest" description="Disordered" evidence="5">
    <location>
        <begin position="408"/>
        <end position="441"/>
    </location>
</feature>
<dbReference type="GO" id="GO:0005524">
    <property type="term" value="F:ATP binding"/>
    <property type="evidence" value="ECO:0007669"/>
    <property type="project" value="UniProtKB-KW"/>
</dbReference>
<dbReference type="Pfam" id="PF00270">
    <property type="entry name" value="DEAD"/>
    <property type="match status" value="1"/>
</dbReference>
<dbReference type="InterPro" id="IPR011545">
    <property type="entry name" value="DEAD/DEAH_box_helicase_dom"/>
</dbReference>
<feature type="compositionally biased region" description="Basic residues" evidence="5">
    <location>
        <begin position="409"/>
        <end position="423"/>
    </location>
</feature>
<keyword evidence="2" id="KW-0378">Hydrolase</keyword>
<dbReference type="InterPro" id="IPR014001">
    <property type="entry name" value="Helicase_ATP-bd"/>
</dbReference>
<dbReference type="InterPro" id="IPR059032">
    <property type="entry name" value="WHD_DDX60"/>
</dbReference>